<reference evidence="3 4" key="1">
    <citation type="submission" date="2020-07" db="EMBL/GenBank/DDBJ databases">
        <title>Fungal Genomes of the International Space Station.</title>
        <authorList>
            <person name="Seuylemezian A."/>
            <person name="Singh N.K."/>
            <person name="Wood J."/>
            <person name="Venkateswaran K."/>
        </authorList>
    </citation>
    <scope>NUCLEOTIDE SEQUENCE [LARGE SCALE GENOMIC DNA]</scope>
    <source>
        <strain evidence="3 4">PL-B2</strain>
    </source>
</reference>
<dbReference type="EMBL" id="JACWFH010000038">
    <property type="protein sequence ID" value="MBY0099552.1"/>
    <property type="molecule type" value="Genomic_DNA"/>
</dbReference>
<accession>A0ABS7KB92</accession>
<dbReference type="InterPro" id="IPR005182">
    <property type="entry name" value="YdbS-like_PH"/>
</dbReference>
<sequence>MSDPKRLHPIAAMINMLRQLKELIVPILFFTVVGSRGNENVFYFIAVGVGLVLVLLTGILSWYRFTYRVEEGELRIEHGLFVRKKRYIPFERIQSLDITEGILQRPFGLVKVKVETAGGSKTENAEAVLTAIRKEEASQIHDFLVSVKNSKRRDEFEEEAVPIQESIIYRLSFGDLLLLASTSGGVGVVISAIVAFFFQFEEIIPYEKVYKEVEHFIANGVIFVSIVVFLGFLLAWVISVLGTMVKYANFTLKKVDQDLIITRGLLEKRQMTIPLKRIQAIRISENVLRQPFGRGSVYIESAGGSALNEEGSKVLVLPLIKKQDIAKTLEPFLEEYPFKSNFHTLPPRALTRYLGRGVVIVIPVAVVISYFFKPWGYVSLLFILASLIWSALKYKDAGWAIDKDFLVLRYRTFVKNTVLMRKEKIQSLTARKSFYQNKKRLATIEAVVKSGHSGSGGRVKDLEDKDVINIYQWYSRDAHH</sequence>
<name>A0ABS7KB92_9BACI</name>
<feature type="domain" description="YdbS-like PH" evidence="2">
    <location>
        <begin position="248"/>
        <end position="327"/>
    </location>
</feature>
<feature type="transmembrane region" description="Helical" evidence="1">
    <location>
        <begin position="176"/>
        <end position="200"/>
    </location>
</feature>
<evidence type="ECO:0000259" key="2">
    <source>
        <dbReference type="Pfam" id="PF03703"/>
    </source>
</evidence>
<feature type="domain" description="YdbS-like PH" evidence="2">
    <location>
        <begin position="62"/>
        <end position="143"/>
    </location>
</feature>
<dbReference type="Pfam" id="PF03703">
    <property type="entry name" value="bPH_2"/>
    <property type="match status" value="3"/>
</dbReference>
<dbReference type="PIRSF" id="PIRSF026631">
    <property type="entry name" value="UCP026631"/>
    <property type="match status" value="1"/>
</dbReference>
<dbReference type="PANTHER" id="PTHR34473">
    <property type="entry name" value="UPF0699 TRANSMEMBRANE PROTEIN YDBS"/>
    <property type="match status" value="1"/>
</dbReference>
<dbReference type="Proteomes" id="UP000769780">
    <property type="component" value="Unassembled WGS sequence"/>
</dbReference>
<keyword evidence="1" id="KW-0812">Transmembrane</keyword>
<feature type="transmembrane region" description="Helical" evidence="1">
    <location>
        <begin position="43"/>
        <end position="65"/>
    </location>
</feature>
<dbReference type="PANTHER" id="PTHR34473:SF2">
    <property type="entry name" value="UPF0699 TRANSMEMBRANE PROTEIN YDBT"/>
    <property type="match status" value="1"/>
</dbReference>
<feature type="transmembrane region" description="Helical" evidence="1">
    <location>
        <begin position="220"/>
        <end position="245"/>
    </location>
</feature>
<evidence type="ECO:0000313" key="3">
    <source>
        <dbReference type="EMBL" id="MBY0099552.1"/>
    </source>
</evidence>
<protein>
    <submittedName>
        <fullName evidence="3">PH domain-containing protein</fullName>
    </submittedName>
</protein>
<evidence type="ECO:0000313" key="4">
    <source>
        <dbReference type="Proteomes" id="UP000769780"/>
    </source>
</evidence>
<proteinExistence type="predicted"/>
<feature type="domain" description="YdbS-like PH" evidence="2">
    <location>
        <begin position="394"/>
        <end position="474"/>
    </location>
</feature>
<feature type="transmembrane region" description="Helical" evidence="1">
    <location>
        <begin position="353"/>
        <end position="371"/>
    </location>
</feature>
<dbReference type="RefSeq" id="WP_221875769.1">
    <property type="nucleotide sequence ID" value="NZ_JACWFH010000038.1"/>
</dbReference>
<feature type="transmembrane region" description="Helical" evidence="1">
    <location>
        <begin position="377"/>
        <end position="394"/>
    </location>
</feature>
<comment type="caution">
    <text evidence="3">The sequence shown here is derived from an EMBL/GenBank/DDBJ whole genome shotgun (WGS) entry which is preliminary data.</text>
</comment>
<keyword evidence="4" id="KW-1185">Reference proteome</keyword>
<keyword evidence="1" id="KW-1133">Transmembrane helix</keyword>
<evidence type="ECO:0000256" key="1">
    <source>
        <dbReference type="SAM" id="Phobius"/>
    </source>
</evidence>
<gene>
    <name evidence="3" type="ORF">H0185_22635</name>
</gene>
<keyword evidence="1" id="KW-0472">Membrane</keyword>
<dbReference type="InterPro" id="IPR014529">
    <property type="entry name" value="UCP026631"/>
</dbReference>
<organism evidence="3 4">
    <name type="scientific">Mesobacillus maritimus</name>
    <dbReference type="NCBI Taxonomy" id="1643336"/>
    <lineage>
        <taxon>Bacteria</taxon>
        <taxon>Bacillati</taxon>
        <taxon>Bacillota</taxon>
        <taxon>Bacilli</taxon>
        <taxon>Bacillales</taxon>
        <taxon>Bacillaceae</taxon>
        <taxon>Mesobacillus</taxon>
    </lineage>
</organism>